<dbReference type="EMBL" id="BAABLW010000007">
    <property type="protein sequence ID" value="GAA4923001.1"/>
    <property type="molecule type" value="Genomic_DNA"/>
</dbReference>
<reference evidence="2" key="1">
    <citation type="journal article" date="2019" name="Int. J. Syst. Evol. Microbiol.">
        <title>The Global Catalogue of Microorganisms (GCM) 10K type strain sequencing project: providing services to taxonomists for standard genome sequencing and annotation.</title>
        <authorList>
            <consortium name="The Broad Institute Genomics Platform"/>
            <consortium name="The Broad Institute Genome Sequencing Center for Infectious Disease"/>
            <person name="Wu L."/>
            <person name="Ma J."/>
        </authorList>
    </citation>
    <scope>NUCLEOTIDE SEQUENCE [LARGE SCALE GENOMIC DNA]</scope>
    <source>
        <strain evidence="2">JCM 19129</strain>
    </source>
</reference>
<organism evidence="1 2">
    <name type="scientific">Nesterenkonia rhizosphaerae</name>
    <dbReference type="NCBI Taxonomy" id="1348272"/>
    <lineage>
        <taxon>Bacteria</taxon>
        <taxon>Bacillati</taxon>
        <taxon>Actinomycetota</taxon>
        <taxon>Actinomycetes</taxon>
        <taxon>Micrococcales</taxon>
        <taxon>Micrococcaceae</taxon>
        <taxon>Nesterenkonia</taxon>
    </lineage>
</organism>
<sequence>MVTKQQRISDVFGLHGELPFLNVPAHTDGRMFVDPAAIRLHPDPEPFKTIALACMDTFVDQVTKHVLHRSRNSKQEGLDLLRRFTEPSETHLGMTRRGVKGHGGSDDVARWIWDALTQDGDALVSFAIFKQIEDLPLFVEGIAEDITSDITTRLIFSALVDFTHKMTQQYHQIPANAPLTKESKVLWDHEAEAWTERTIELPTLDGRQLVLVPTHWARPNLLVSRERYYQVAVLDFIQETTATITLEGRVLKTSKKSLKESGNYPRDCGNLVRMTVKALREDIDLMRQFKDFVKAKYAPVDPDRIEQRLAA</sequence>
<keyword evidence="2" id="KW-1185">Reference proteome</keyword>
<protein>
    <recommendedName>
        <fullName evidence="3">DUF4238 domain-containing protein</fullName>
    </recommendedName>
</protein>
<evidence type="ECO:0000313" key="2">
    <source>
        <dbReference type="Proteomes" id="UP001500368"/>
    </source>
</evidence>
<dbReference type="Proteomes" id="UP001500368">
    <property type="component" value="Unassembled WGS sequence"/>
</dbReference>
<accession>A0ABP9FZF7</accession>
<gene>
    <name evidence="1" type="ORF">GCM10025790_20040</name>
</gene>
<dbReference type="RefSeq" id="WP_345477872.1">
    <property type="nucleotide sequence ID" value="NZ_BAABLW010000007.1"/>
</dbReference>
<evidence type="ECO:0000313" key="1">
    <source>
        <dbReference type="EMBL" id="GAA4923001.1"/>
    </source>
</evidence>
<comment type="caution">
    <text evidence="1">The sequence shown here is derived from an EMBL/GenBank/DDBJ whole genome shotgun (WGS) entry which is preliminary data.</text>
</comment>
<name>A0ABP9FZF7_9MICC</name>
<proteinExistence type="predicted"/>
<evidence type="ECO:0008006" key="3">
    <source>
        <dbReference type="Google" id="ProtNLM"/>
    </source>
</evidence>